<evidence type="ECO:0000256" key="3">
    <source>
        <dbReference type="ARBA" id="ARBA00022692"/>
    </source>
</evidence>
<comment type="subcellular location">
    <subcellularLocation>
        <location evidence="1">Mitochondrion inner membrane</location>
        <topology evidence="1">Single-pass membrane protein</topology>
    </subcellularLocation>
</comment>
<evidence type="ECO:0000256" key="1">
    <source>
        <dbReference type="ARBA" id="ARBA00004434"/>
    </source>
</evidence>
<comment type="similarity">
    <text evidence="2">Belongs to the AAA ATPase family. BCS1 subfamily.</text>
</comment>
<feature type="region of interest" description="Disordered" evidence="13">
    <location>
        <begin position="1450"/>
        <end position="1489"/>
    </location>
</feature>
<dbReference type="Pfam" id="PF00004">
    <property type="entry name" value="AAA"/>
    <property type="match status" value="2"/>
</dbReference>
<keyword evidence="17" id="KW-1185">Reference proteome</keyword>
<evidence type="ECO:0000256" key="4">
    <source>
        <dbReference type="ARBA" id="ARBA00022741"/>
    </source>
</evidence>
<protein>
    <recommendedName>
        <fullName evidence="18">Mitochondrial chaperone BCS1</fullName>
    </recommendedName>
</protein>
<keyword evidence="5" id="KW-0999">Mitochondrion inner membrane</keyword>
<dbReference type="InterPro" id="IPR003593">
    <property type="entry name" value="AAA+_ATPase"/>
</dbReference>
<keyword evidence="6" id="KW-0378">Hydrolase</keyword>
<feature type="compositionally biased region" description="Basic and acidic residues" evidence="13">
    <location>
        <begin position="1459"/>
        <end position="1473"/>
    </location>
</feature>
<dbReference type="PANTHER" id="PTHR23070">
    <property type="entry name" value="BCS1 AAA-TYPE ATPASE"/>
    <property type="match status" value="1"/>
</dbReference>
<feature type="compositionally biased region" description="Acidic residues" evidence="13">
    <location>
        <begin position="1843"/>
        <end position="1857"/>
    </location>
</feature>
<dbReference type="InterPro" id="IPR003959">
    <property type="entry name" value="ATPase_AAA_core"/>
</dbReference>
<evidence type="ECO:0000256" key="10">
    <source>
        <dbReference type="ARBA" id="ARBA00023136"/>
    </source>
</evidence>
<feature type="compositionally biased region" description="Basic and acidic residues" evidence="13">
    <location>
        <begin position="1732"/>
        <end position="1749"/>
    </location>
</feature>
<evidence type="ECO:0000256" key="2">
    <source>
        <dbReference type="ARBA" id="ARBA00007448"/>
    </source>
</evidence>
<sequence length="2001" mass="224054">MSLVETPATTQAALTDAYLTLQNSAQGPGTFEKTLDKLGNAISGAEDSPATTFLNKFYTDNNALITAAADGISSLDNKTIDAAITGFSESVKVVMNGLDALGAVHPFVGVAVVAFKLVVTLDLTRRGNNKKVLAVKVQMQQMMCTLFQLRRIRDPDEVGPNGIVLKDRMQPLMEQIAHDIKECGSACDVYLKKSFIAKTLKSKVYENRLAGYATKFMDYKEELDKALTVHIALGVDAANEKLDNQSTKLDDIQQKLDLLTNVFRKLDTPREREVMDFIQESGGPQAVVERNDLVQALVKKSGESLSHVSNKARTAGKSEIDAARETLEKEFTEDLDAVLKKNFTHFDHKLKIQERNIIDVVERQGQFILSALSAGAHEKIIDVDLQALWREMDWKGSVKARHFVLALRDYFMDKFSTTTPPTNGLVPQLHSPQEKFISLNHPFMMLPTSQPVLHHGDAWALQYINVTYLGTISEVIDDDGTGFISIKEANNFADERPKGWGLLPWIAFWAKGWETSVADYKNRIILILRQMDRLYHNVLPENRRFVDMYLSDSAILDTHLILKSTKTEREHEAIAPELLTITREYTIAEEERIKLNLQNMDYDLDNTTTVTLVTGPGRIGRYLYPLLYLVLKRHLEVFHYARKHVVQDDEFSGMTASLECIFDVVKLRIDHLRAISKQARMDFIAHLENFALGMFHDLELCSSDARTAYNYGPDPSLFMSWEDTSLSKNEVSEDELCEAPDTTEPIFSSEAPVEIGVSKQLLQWPHHSFDADPFSDSMDGFWAGHLWVSRASSPTPSLLFGLTQLKIIFDPADEGALQGHAITYADSYEGHGRRRIVGGAREFDLLLRQTKRGGSSIRLVGRFAEKSETLEGNWTFIRKEQAEKDFSHDPFCLHHHHDNLSPPPQETKSPGSSTGADVTQIEAPRVRKFIFRRTPVEVAGFHPLPHEGLGNDAKSRWSFLRQAILHLVQSRLWFSGKILSQCHDRGVFLDLFTRKRLRLIGFSIPNPLGPDDRYMQPYAFSWYIQEARSMTGRLKRAFADVSDELQDDKLGLVEAPVSPSEKHPELQCGGCTKPVGVPCWACITCATDVLLCDDCEAKGNIKLNDPYQASLHHPEHPLLRLHNVLSEHFEHEKMDSTAARITELEDIVGSGGGGSSVVDGMKLVVLGGTVETARRVSSSAWSHFVNSFFLTAHFSEEDYPFDWLMLWLSRRPEWQRSREFETTTRTSGPGGSTGVDGWEEEEAEYEESEFDPEGRPKTRVVFQPTLDTTHTIFYRGHWLRVRRGRKPSDNCEQLSISVVARSNTILKQLVLQAKREYEAEAVHRIQIYFADSHGSWRWTDSRHKRPMASIVLNPGVKEMLLEDTKDFLRSEKWYADRGIPFRRGYLLHGVPGSGKSSLIHALAGALQLDIYVVSLSASWISDSTLTTLMGRVPARCVVLLEDLDAAFTRSTSRDGSNMDSDKDKEKKDGENGDKSNNSGPSSSRRRRDQLSDVNTLSLSGLLNALDGVAAAEGRLLFATTNHLERLDPALSRPGRMDVWIEFRNASKWQAEALFRNFFPCAEDEPPIDEADLESVDVKVEPQPSSSLWSLASSLSPFPIPGADLLRSPNIPSPLPLTSSPLLPLVPAHADTPPPTGSNNATMARFLESEQFGASNTAYRPPPPAENVVNSRHSAAPIDKKTLNELAKKFADGIPEEEFSVAALQGYLLKNKSQPEKAAEGVVEWVEKERQMRERLKKEKEARELRDKAARERRRKANAAKDKEERELKKKEAELEKVKQRLAEKEKEEELERMRQQLREKEEERKKKEAERLAQEAEKQNASDGSTAAAVVPEVEKEKAEVSGEVDNEGDASDDEDLPPSSSSEWNDDVITSSFILVPSFSTNDTDNSNPRTDSIMDTSSAIVDTTFLPPPTSPNHSIPTSPETSTTPATEPSTTTTDTTTTSTCTSSSTPLALVRRHEAGYALVPSAVATMPFTRFDLLQIYILQVYALMLQLVGSQFGV</sequence>
<dbReference type="SMART" id="SM00382">
    <property type="entry name" value="AAA"/>
    <property type="match status" value="1"/>
</dbReference>
<dbReference type="Pfam" id="PF08740">
    <property type="entry name" value="BCS1_N"/>
    <property type="match status" value="1"/>
</dbReference>
<keyword evidence="12" id="KW-0175">Coiled coil</keyword>
<dbReference type="EMBL" id="JANIEX010000113">
    <property type="protein sequence ID" value="KAJ3573153.1"/>
    <property type="molecule type" value="Genomic_DNA"/>
</dbReference>
<dbReference type="InterPro" id="IPR014851">
    <property type="entry name" value="BCS1_N"/>
</dbReference>
<keyword evidence="9" id="KW-0496">Mitochondrion</keyword>
<evidence type="ECO:0000313" key="16">
    <source>
        <dbReference type="EMBL" id="KAJ3573153.1"/>
    </source>
</evidence>
<evidence type="ECO:0000256" key="8">
    <source>
        <dbReference type="ARBA" id="ARBA00022989"/>
    </source>
</evidence>
<keyword evidence="7" id="KW-0067">ATP-binding</keyword>
<dbReference type="SMART" id="SM01024">
    <property type="entry name" value="BCS1_N"/>
    <property type="match status" value="1"/>
</dbReference>
<dbReference type="InterPro" id="IPR057495">
    <property type="entry name" value="AAA_lid_BCS1"/>
</dbReference>
<evidence type="ECO:0000259" key="14">
    <source>
        <dbReference type="SMART" id="SM00382"/>
    </source>
</evidence>
<evidence type="ECO:0000256" key="13">
    <source>
        <dbReference type="SAM" id="MobiDB-lite"/>
    </source>
</evidence>
<proteinExistence type="inferred from homology"/>
<keyword evidence="3" id="KW-0812">Transmembrane</keyword>
<feature type="region of interest" description="Disordered" evidence="13">
    <location>
        <begin position="1904"/>
        <end position="1950"/>
    </location>
</feature>
<organism evidence="16 17">
    <name type="scientific">Leucocoprinus birnbaumii</name>
    <dbReference type="NCBI Taxonomy" id="56174"/>
    <lineage>
        <taxon>Eukaryota</taxon>
        <taxon>Fungi</taxon>
        <taxon>Dikarya</taxon>
        <taxon>Basidiomycota</taxon>
        <taxon>Agaricomycotina</taxon>
        <taxon>Agaricomycetes</taxon>
        <taxon>Agaricomycetidae</taxon>
        <taxon>Agaricales</taxon>
        <taxon>Agaricineae</taxon>
        <taxon>Agaricaceae</taxon>
        <taxon>Leucocoprinus</taxon>
    </lineage>
</organism>
<evidence type="ECO:0000256" key="11">
    <source>
        <dbReference type="ARBA" id="ARBA00048778"/>
    </source>
</evidence>
<dbReference type="GO" id="GO:0016887">
    <property type="term" value="F:ATP hydrolysis activity"/>
    <property type="evidence" value="ECO:0007669"/>
    <property type="project" value="InterPro"/>
</dbReference>
<evidence type="ECO:0000256" key="7">
    <source>
        <dbReference type="ARBA" id="ARBA00022840"/>
    </source>
</evidence>
<feature type="region of interest" description="Disordered" evidence="13">
    <location>
        <begin position="894"/>
        <end position="917"/>
    </location>
</feature>
<feature type="compositionally biased region" description="Acidic residues" evidence="13">
    <location>
        <begin position="1237"/>
        <end position="1251"/>
    </location>
</feature>
<dbReference type="Gene3D" id="3.40.50.300">
    <property type="entry name" value="P-loop containing nucleotide triphosphate hydrolases"/>
    <property type="match status" value="1"/>
</dbReference>
<dbReference type="PROSITE" id="PS00674">
    <property type="entry name" value="AAA"/>
    <property type="match status" value="1"/>
</dbReference>
<evidence type="ECO:0000256" key="5">
    <source>
        <dbReference type="ARBA" id="ARBA00022792"/>
    </source>
</evidence>
<reference evidence="16" key="1">
    <citation type="submission" date="2022-07" db="EMBL/GenBank/DDBJ databases">
        <title>Genome Sequence of Leucocoprinus birnbaumii.</title>
        <authorList>
            <person name="Buettner E."/>
        </authorList>
    </citation>
    <scope>NUCLEOTIDE SEQUENCE</scope>
    <source>
        <strain evidence="16">VT141</strain>
    </source>
</reference>
<feature type="coiled-coil region" evidence="12">
    <location>
        <begin position="235"/>
        <end position="262"/>
    </location>
</feature>
<feature type="compositionally biased region" description="Polar residues" evidence="13">
    <location>
        <begin position="906"/>
        <end position="917"/>
    </location>
</feature>
<dbReference type="SUPFAM" id="SSF52540">
    <property type="entry name" value="P-loop containing nucleoside triphosphate hydrolases"/>
    <property type="match status" value="1"/>
</dbReference>
<dbReference type="GO" id="GO:0005524">
    <property type="term" value="F:ATP binding"/>
    <property type="evidence" value="ECO:0007669"/>
    <property type="project" value="UniProtKB-KW"/>
</dbReference>
<name>A0AAD5YYX8_9AGAR</name>
<gene>
    <name evidence="16" type="ORF">NP233_g2617</name>
</gene>
<keyword evidence="4" id="KW-0547">Nucleotide-binding</keyword>
<evidence type="ECO:0000256" key="12">
    <source>
        <dbReference type="SAM" id="Coils"/>
    </source>
</evidence>
<feature type="region of interest" description="Disordered" evidence="13">
    <location>
        <begin position="1219"/>
        <end position="1256"/>
    </location>
</feature>
<feature type="domain" description="AAA+ ATPase" evidence="14">
    <location>
        <begin position="1381"/>
        <end position="1546"/>
    </location>
</feature>
<evidence type="ECO:0000259" key="15">
    <source>
        <dbReference type="SMART" id="SM01024"/>
    </source>
</evidence>
<keyword evidence="8" id="KW-1133">Transmembrane helix</keyword>
<dbReference type="InterPro" id="IPR027417">
    <property type="entry name" value="P-loop_NTPase"/>
</dbReference>
<accession>A0AAD5YYX8</accession>
<evidence type="ECO:0008006" key="18">
    <source>
        <dbReference type="Google" id="ProtNLM"/>
    </source>
</evidence>
<dbReference type="SUPFAM" id="SSF57850">
    <property type="entry name" value="RING/U-box"/>
    <property type="match status" value="1"/>
</dbReference>
<dbReference type="Proteomes" id="UP001213000">
    <property type="component" value="Unassembled WGS sequence"/>
</dbReference>
<evidence type="ECO:0000256" key="9">
    <source>
        <dbReference type="ARBA" id="ARBA00023128"/>
    </source>
</evidence>
<comment type="caution">
    <text evidence="16">The sequence shown here is derived from an EMBL/GenBank/DDBJ whole genome shotgun (WGS) entry which is preliminary data.</text>
</comment>
<dbReference type="InterPro" id="IPR050747">
    <property type="entry name" value="Mitochondrial_chaperone_BCS1"/>
</dbReference>
<feature type="compositionally biased region" description="Low complexity" evidence="13">
    <location>
        <begin position="1919"/>
        <end position="1950"/>
    </location>
</feature>
<evidence type="ECO:0000313" key="17">
    <source>
        <dbReference type="Proteomes" id="UP001213000"/>
    </source>
</evidence>
<dbReference type="Pfam" id="PF25426">
    <property type="entry name" value="AAA_lid_BCS1"/>
    <property type="match status" value="1"/>
</dbReference>
<feature type="compositionally biased region" description="Basic and acidic residues" evidence="13">
    <location>
        <begin position="1758"/>
        <end position="1820"/>
    </location>
</feature>
<dbReference type="GO" id="GO:0005743">
    <property type="term" value="C:mitochondrial inner membrane"/>
    <property type="evidence" value="ECO:0007669"/>
    <property type="project" value="UniProtKB-SubCell"/>
</dbReference>
<feature type="region of interest" description="Disordered" evidence="13">
    <location>
        <begin position="1732"/>
        <end position="1867"/>
    </location>
</feature>
<dbReference type="InterPro" id="IPR003960">
    <property type="entry name" value="ATPase_AAA_CS"/>
</dbReference>
<evidence type="ECO:0000256" key="6">
    <source>
        <dbReference type="ARBA" id="ARBA00022801"/>
    </source>
</evidence>
<keyword evidence="10" id="KW-0472">Membrane</keyword>
<comment type="catalytic activity">
    <reaction evidence="11">
        <text>ATP + H2O = ADP + phosphate + H(+)</text>
        <dbReference type="Rhea" id="RHEA:13065"/>
        <dbReference type="ChEBI" id="CHEBI:15377"/>
        <dbReference type="ChEBI" id="CHEBI:15378"/>
        <dbReference type="ChEBI" id="CHEBI:30616"/>
        <dbReference type="ChEBI" id="CHEBI:43474"/>
        <dbReference type="ChEBI" id="CHEBI:456216"/>
    </reaction>
    <physiologicalReaction direction="left-to-right" evidence="11">
        <dbReference type="Rhea" id="RHEA:13066"/>
    </physiologicalReaction>
</comment>
<feature type="domain" description="BCS1 N-terminal" evidence="15">
    <location>
        <begin position="1164"/>
        <end position="1350"/>
    </location>
</feature>